<evidence type="ECO:0000313" key="3">
    <source>
        <dbReference type="EMBL" id="KAJ8929480.1"/>
    </source>
</evidence>
<dbReference type="GO" id="GO:0005634">
    <property type="term" value="C:nucleus"/>
    <property type="evidence" value="ECO:0007669"/>
    <property type="project" value="InterPro"/>
</dbReference>
<evidence type="ECO:0000256" key="1">
    <source>
        <dbReference type="PROSITE-ProRule" id="PRU01263"/>
    </source>
</evidence>
<dbReference type="EMBL" id="JANEYF010004987">
    <property type="protein sequence ID" value="KAJ8929480.1"/>
    <property type="molecule type" value="Genomic_DNA"/>
</dbReference>
<accession>A0AAV8WTV0</accession>
<dbReference type="SMART" id="SM00868">
    <property type="entry name" value="zf-AD"/>
    <property type="match status" value="1"/>
</dbReference>
<dbReference type="Proteomes" id="UP001162156">
    <property type="component" value="Unassembled WGS sequence"/>
</dbReference>
<proteinExistence type="predicted"/>
<protein>
    <recommendedName>
        <fullName evidence="2">ZAD domain-containing protein</fullName>
    </recommendedName>
</protein>
<feature type="binding site" evidence="1">
    <location>
        <position position="8"/>
    </location>
    <ligand>
        <name>Zn(2+)</name>
        <dbReference type="ChEBI" id="CHEBI:29105"/>
    </ligand>
</feature>
<reference evidence="3" key="1">
    <citation type="journal article" date="2023" name="Insect Mol. Biol.">
        <title>Genome sequencing provides insights into the evolution of gene families encoding plant cell wall-degrading enzymes in longhorned beetles.</title>
        <authorList>
            <person name="Shin N.R."/>
            <person name="Okamura Y."/>
            <person name="Kirsch R."/>
            <person name="Pauchet Y."/>
        </authorList>
    </citation>
    <scope>NUCLEOTIDE SEQUENCE</scope>
    <source>
        <strain evidence="3">RBIC_L_NR</strain>
    </source>
</reference>
<dbReference type="AlphaFoldDB" id="A0AAV8WTV0"/>
<keyword evidence="1" id="KW-0479">Metal-binding</keyword>
<feature type="binding site" evidence="1">
    <location>
        <position position="51"/>
    </location>
    <ligand>
        <name>Zn(2+)</name>
        <dbReference type="ChEBI" id="CHEBI:29105"/>
    </ligand>
</feature>
<feature type="domain" description="ZAD" evidence="2">
    <location>
        <begin position="6"/>
        <end position="75"/>
    </location>
</feature>
<keyword evidence="4" id="KW-1185">Reference proteome</keyword>
<name>A0AAV8WTV0_9CUCU</name>
<sequence length="175" mass="20237">MENLEKICRLCLKNCHDNFEVIDELMKEVFNKLHLENNPAISEEPVVCSNCAEIIQKCFDFKSTCLSTRDYIAPFLNKNDEKLDLKDIYLSKEENKNIIEIPDDCTICAFCMRLSKSSFISLNNEDVKMLKKCLPELVGSILYNMLKKMYGSGPFPELLDISYRIAVKSIQNYKP</sequence>
<dbReference type="PROSITE" id="PS51915">
    <property type="entry name" value="ZAD"/>
    <property type="match status" value="1"/>
</dbReference>
<feature type="binding site" evidence="1">
    <location>
        <position position="11"/>
    </location>
    <ligand>
        <name>Zn(2+)</name>
        <dbReference type="ChEBI" id="CHEBI:29105"/>
    </ligand>
</feature>
<organism evidence="3 4">
    <name type="scientific">Rhamnusium bicolor</name>
    <dbReference type="NCBI Taxonomy" id="1586634"/>
    <lineage>
        <taxon>Eukaryota</taxon>
        <taxon>Metazoa</taxon>
        <taxon>Ecdysozoa</taxon>
        <taxon>Arthropoda</taxon>
        <taxon>Hexapoda</taxon>
        <taxon>Insecta</taxon>
        <taxon>Pterygota</taxon>
        <taxon>Neoptera</taxon>
        <taxon>Endopterygota</taxon>
        <taxon>Coleoptera</taxon>
        <taxon>Polyphaga</taxon>
        <taxon>Cucujiformia</taxon>
        <taxon>Chrysomeloidea</taxon>
        <taxon>Cerambycidae</taxon>
        <taxon>Lepturinae</taxon>
        <taxon>Rhagiini</taxon>
        <taxon>Rhamnusium</taxon>
    </lineage>
</organism>
<gene>
    <name evidence="3" type="ORF">NQ314_017827</name>
</gene>
<comment type="caution">
    <text evidence="3">The sequence shown here is derived from an EMBL/GenBank/DDBJ whole genome shotgun (WGS) entry which is preliminary data.</text>
</comment>
<keyword evidence="1" id="KW-0863">Zinc-finger</keyword>
<evidence type="ECO:0000313" key="4">
    <source>
        <dbReference type="Proteomes" id="UP001162156"/>
    </source>
</evidence>
<keyword evidence="1" id="KW-0862">Zinc</keyword>
<feature type="binding site" evidence="1">
    <location>
        <position position="48"/>
    </location>
    <ligand>
        <name>Zn(2+)</name>
        <dbReference type="ChEBI" id="CHEBI:29105"/>
    </ligand>
</feature>
<evidence type="ECO:0000259" key="2">
    <source>
        <dbReference type="PROSITE" id="PS51915"/>
    </source>
</evidence>
<dbReference type="InterPro" id="IPR012934">
    <property type="entry name" value="Znf_AD"/>
</dbReference>
<dbReference type="GO" id="GO:0008270">
    <property type="term" value="F:zinc ion binding"/>
    <property type="evidence" value="ECO:0007669"/>
    <property type="project" value="UniProtKB-UniRule"/>
</dbReference>